<keyword evidence="1" id="KW-1133">Transmembrane helix</keyword>
<name>A0A0H5QRW3_9EUKA</name>
<dbReference type="EMBL" id="HACM01004302">
    <property type="protein sequence ID" value="CRZ04744.1"/>
    <property type="molecule type" value="Transcribed_RNA"/>
</dbReference>
<feature type="transmembrane region" description="Helical" evidence="1">
    <location>
        <begin position="113"/>
        <end position="133"/>
    </location>
</feature>
<reference evidence="2" key="1">
    <citation type="submission" date="2015-04" db="EMBL/GenBank/DDBJ databases">
        <title>The genome sequence of the plant pathogenic Rhizarian Plasmodiophora brassicae reveals insights in its biotrophic life cycle and the origin of chitin synthesis.</title>
        <authorList>
            <person name="Schwelm A."/>
            <person name="Fogelqvist J."/>
            <person name="Knaust A."/>
            <person name="Julke S."/>
            <person name="Lilja T."/>
            <person name="Dhandapani V."/>
            <person name="Bonilla-Rosso G."/>
            <person name="Karlsson M."/>
            <person name="Shevchenko A."/>
            <person name="Choi S.R."/>
            <person name="Kim H.G."/>
            <person name="Park J.Y."/>
            <person name="Lim Y.P."/>
            <person name="Ludwig-Muller J."/>
            <person name="Dixelius C."/>
        </authorList>
    </citation>
    <scope>NUCLEOTIDE SEQUENCE</scope>
    <source>
        <tissue evidence="2">Potato root galls</tissue>
    </source>
</reference>
<accession>A0A0H5QRW3</accession>
<organism evidence="2">
    <name type="scientific">Spongospora subterranea</name>
    <dbReference type="NCBI Taxonomy" id="70186"/>
    <lineage>
        <taxon>Eukaryota</taxon>
        <taxon>Sar</taxon>
        <taxon>Rhizaria</taxon>
        <taxon>Endomyxa</taxon>
        <taxon>Phytomyxea</taxon>
        <taxon>Plasmodiophorida</taxon>
        <taxon>Plasmodiophoridae</taxon>
        <taxon>Spongospora</taxon>
    </lineage>
</organism>
<feature type="transmembrane region" description="Helical" evidence="1">
    <location>
        <begin position="164"/>
        <end position="185"/>
    </location>
</feature>
<sequence>MANNTLQDDFKSHQFGGTALIAVFGGVFAIQLVYNTWYRTSKGRNAVVKELAAINILASLVAILAGFIPIVDSSWCHYNLALEIFYENAANQIYLDRVACVFYLHDVTVKKRLTVALIVYYLALMTGGAWYAISNTGLIAEPNDRSEMACVLLLESQSGTVRTISLVISGLLTAAVIASSMYMLAKGVFGFYEFFQSTKQIQSTSNTFVVLKLVFAKKFLDLLLVSFDGVSIFLSLNAELGQFTFRLFTHVMSLGLSLFILLKVYFKVKAAKTVQVTRLVKTPVKGTAAATNQAGAT</sequence>
<feature type="transmembrane region" description="Helical" evidence="1">
    <location>
        <begin position="52"/>
        <end position="71"/>
    </location>
</feature>
<proteinExistence type="predicted"/>
<keyword evidence="1" id="KW-0812">Transmembrane</keyword>
<protein>
    <submittedName>
        <fullName evidence="2">Uncharacterized protein</fullName>
    </submittedName>
</protein>
<keyword evidence="1" id="KW-0472">Membrane</keyword>
<evidence type="ECO:0000256" key="1">
    <source>
        <dbReference type="SAM" id="Phobius"/>
    </source>
</evidence>
<feature type="transmembrane region" description="Helical" evidence="1">
    <location>
        <begin position="12"/>
        <end position="32"/>
    </location>
</feature>
<evidence type="ECO:0000313" key="2">
    <source>
        <dbReference type="EMBL" id="CRZ04745.1"/>
    </source>
</evidence>
<dbReference type="EMBL" id="HACM01004303">
    <property type="protein sequence ID" value="CRZ04745.1"/>
    <property type="molecule type" value="Transcribed_RNA"/>
</dbReference>
<feature type="transmembrane region" description="Helical" evidence="1">
    <location>
        <begin position="247"/>
        <end position="266"/>
    </location>
</feature>
<dbReference type="AlphaFoldDB" id="A0A0H5QRW3"/>